<evidence type="ECO:0000256" key="3">
    <source>
        <dbReference type="ARBA" id="ARBA00022475"/>
    </source>
</evidence>
<dbReference type="SUPFAM" id="SSF161098">
    <property type="entry name" value="MetI-like"/>
    <property type="match status" value="1"/>
</dbReference>
<evidence type="ECO:0000256" key="4">
    <source>
        <dbReference type="ARBA" id="ARBA00022692"/>
    </source>
</evidence>
<dbReference type="Pfam" id="PF00528">
    <property type="entry name" value="BPD_transp_1"/>
    <property type="match status" value="1"/>
</dbReference>
<feature type="transmembrane region" description="Helical" evidence="7">
    <location>
        <begin position="183"/>
        <end position="202"/>
    </location>
</feature>
<keyword evidence="2" id="KW-0813">Transport</keyword>
<keyword evidence="6 7" id="KW-0472">Membrane</keyword>
<dbReference type="PROSITE" id="PS50928">
    <property type="entry name" value="ABC_TM1"/>
    <property type="match status" value="1"/>
</dbReference>
<evidence type="ECO:0000256" key="5">
    <source>
        <dbReference type="ARBA" id="ARBA00022989"/>
    </source>
</evidence>
<dbReference type="Pfam" id="PF12911">
    <property type="entry name" value="OppC_N"/>
    <property type="match status" value="1"/>
</dbReference>
<reference evidence="9" key="1">
    <citation type="submission" date="2020-05" db="EMBL/GenBank/DDBJ databases">
        <authorList>
            <person name="Chiriac C."/>
            <person name="Salcher M."/>
            <person name="Ghai R."/>
            <person name="Kavagutti S V."/>
        </authorList>
    </citation>
    <scope>NUCLEOTIDE SEQUENCE</scope>
</reference>
<proteinExistence type="predicted"/>
<dbReference type="InterPro" id="IPR035906">
    <property type="entry name" value="MetI-like_sf"/>
</dbReference>
<evidence type="ECO:0000256" key="1">
    <source>
        <dbReference type="ARBA" id="ARBA00004651"/>
    </source>
</evidence>
<gene>
    <name evidence="9" type="ORF">UFOPK4171_00601</name>
</gene>
<evidence type="ECO:0000256" key="7">
    <source>
        <dbReference type="SAM" id="Phobius"/>
    </source>
</evidence>
<keyword evidence="3" id="KW-1003">Cell membrane</keyword>
<evidence type="ECO:0000256" key="6">
    <source>
        <dbReference type="ARBA" id="ARBA00023136"/>
    </source>
</evidence>
<feature type="transmembrane region" description="Helical" evidence="7">
    <location>
        <begin position="34"/>
        <end position="56"/>
    </location>
</feature>
<keyword evidence="4 7" id="KW-0812">Transmembrane</keyword>
<comment type="subcellular location">
    <subcellularLocation>
        <location evidence="1">Cell membrane</location>
        <topology evidence="1">Multi-pass membrane protein</topology>
    </subcellularLocation>
</comment>
<feature type="domain" description="ABC transmembrane type-1" evidence="8">
    <location>
        <begin position="107"/>
        <end position="309"/>
    </location>
</feature>
<evidence type="ECO:0000256" key="2">
    <source>
        <dbReference type="ARBA" id="ARBA00022448"/>
    </source>
</evidence>
<feature type="transmembrane region" description="Helical" evidence="7">
    <location>
        <begin position="142"/>
        <end position="163"/>
    </location>
</feature>
<dbReference type="GO" id="GO:0005886">
    <property type="term" value="C:plasma membrane"/>
    <property type="evidence" value="ECO:0007669"/>
    <property type="project" value="UniProtKB-SubCell"/>
</dbReference>
<feature type="transmembrane region" description="Helical" evidence="7">
    <location>
        <begin position="111"/>
        <end position="135"/>
    </location>
</feature>
<feature type="transmembrane region" description="Helical" evidence="7">
    <location>
        <begin position="237"/>
        <end position="267"/>
    </location>
</feature>
<keyword evidence="5 7" id="KW-1133">Transmembrane helix</keyword>
<dbReference type="GO" id="GO:0055085">
    <property type="term" value="P:transmembrane transport"/>
    <property type="evidence" value="ECO:0007669"/>
    <property type="project" value="InterPro"/>
</dbReference>
<dbReference type="InterPro" id="IPR050366">
    <property type="entry name" value="BP-dependent_transpt_permease"/>
</dbReference>
<organism evidence="9">
    <name type="scientific">freshwater metagenome</name>
    <dbReference type="NCBI Taxonomy" id="449393"/>
    <lineage>
        <taxon>unclassified sequences</taxon>
        <taxon>metagenomes</taxon>
        <taxon>ecological metagenomes</taxon>
    </lineage>
</organism>
<dbReference type="InterPro" id="IPR000515">
    <property type="entry name" value="MetI-like"/>
</dbReference>
<evidence type="ECO:0000313" key="9">
    <source>
        <dbReference type="EMBL" id="CAB4339089.1"/>
    </source>
</evidence>
<dbReference type="AlphaFoldDB" id="A0A6J5ZEK6"/>
<dbReference type="InterPro" id="IPR025966">
    <property type="entry name" value="OppC_N"/>
</dbReference>
<evidence type="ECO:0000259" key="8">
    <source>
        <dbReference type="PROSITE" id="PS50928"/>
    </source>
</evidence>
<accession>A0A6J5ZEK6</accession>
<protein>
    <submittedName>
        <fullName evidence="9">Unannotated protein</fullName>
    </submittedName>
</protein>
<name>A0A6J5ZEK6_9ZZZZ</name>
<sequence>MSTETAVLSTGRVEGRSPSRMAWERIKKDRTAKVSAAIIGFFILLALIAPVFTWIMHTTPDEFHVETLDEEFGTNPLGSFGGISGIHWFGVEPRTGRDVFLRFVFGARTSLFIALSATFLATIIGVLIGLISGFFGGKTDLVLSRTMEIILAFPSILFALAITPVLEDVFRSWGLPQGNGTRIPVMIFVLAMFGWPYIARIVRGQVMSLREREFVEAARALGATGWHLVFRQILPNLWAPILVTVALNIPTMITAEAALTFLGAGVIDPTSDWGAMLLASVPFYSVDPTFVFIPGFALFMLVLSFSLLGDSVRDALDPRSSR</sequence>
<dbReference type="PANTHER" id="PTHR43386">
    <property type="entry name" value="OLIGOPEPTIDE TRANSPORT SYSTEM PERMEASE PROTEIN APPC"/>
    <property type="match status" value="1"/>
</dbReference>
<dbReference type="Gene3D" id="1.10.3720.10">
    <property type="entry name" value="MetI-like"/>
    <property type="match status" value="1"/>
</dbReference>
<dbReference type="PANTHER" id="PTHR43386:SF1">
    <property type="entry name" value="D,D-DIPEPTIDE TRANSPORT SYSTEM PERMEASE PROTEIN DDPC-RELATED"/>
    <property type="match status" value="1"/>
</dbReference>
<feature type="transmembrane region" description="Helical" evidence="7">
    <location>
        <begin position="290"/>
        <end position="309"/>
    </location>
</feature>
<dbReference type="EMBL" id="CAESAM010000043">
    <property type="protein sequence ID" value="CAB4339089.1"/>
    <property type="molecule type" value="Genomic_DNA"/>
</dbReference>
<dbReference type="CDD" id="cd06261">
    <property type="entry name" value="TM_PBP2"/>
    <property type="match status" value="1"/>
</dbReference>